<evidence type="ECO:0000313" key="2">
    <source>
        <dbReference type="EMBL" id="MDQ0935977.1"/>
    </source>
</evidence>
<proteinExistence type="predicted"/>
<sequence>MDLEEFRRHGEGMFSSDPRADRFRGLPVGQPFGELQHRDQHQHSRQNRWTAHRREELPDVLGGEDLRELIPQPHRQRALRTHRPRHPRRLRRNLSQPHCRSDTDTLPEHNVGLHRHNQAVKADVTLSPRLSQ</sequence>
<protein>
    <submittedName>
        <fullName evidence="2">Uncharacterized protein</fullName>
    </submittedName>
</protein>
<organism evidence="2 3">
    <name type="scientific">Streptomyces turgidiscabies</name>
    <dbReference type="NCBI Taxonomy" id="85558"/>
    <lineage>
        <taxon>Bacteria</taxon>
        <taxon>Bacillati</taxon>
        <taxon>Actinomycetota</taxon>
        <taxon>Actinomycetes</taxon>
        <taxon>Kitasatosporales</taxon>
        <taxon>Streptomycetaceae</taxon>
        <taxon>Streptomyces</taxon>
    </lineage>
</organism>
<feature type="compositionally biased region" description="Basic residues" evidence="1">
    <location>
        <begin position="74"/>
        <end position="92"/>
    </location>
</feature>
<evidence type="ECO:0000256" key="1">
    <source>
        <dbReference type="SAM" id="MobiDB-lite"/>
    </source>
</evidence>
<gene>
    <name evidence="2" type="ORF">QFZ49_005949</name>
</gene>
<comment type="caution">
    <text evidence="2">The sequence shown here is derived from an EMBL/GenBank/DDBJ whole genome shotgun (WGS) entry which is preliminary data.</text>
</comment>
<dbReference type="Proteomes" id="UP001223072">
    <property type="component" value="Unassembled WGS sequence"/>
</dbReference>
<feature type="compositionally biased region" description="Basic and acidic residues" evidence="1">
    <location>
        <begin position="1"/>
        <end position="11"/>
    </location>
</feature>
<accession>A0ABU0RVE8</accession>
<dbReference type="EMBL" id="JAUSZS010000007">
    <property type="protein sequence ID" value="MDQ0935977.1"/>
    <property type="molecule type" value="Genomic_DNA"/>
</dbReference>
<feature type="region of interest" description="Disordered" evidence="1">
    <location>
        <begin position="70"/>
        <end position="108"/>
    </location>
</feature>
<reference evidence="2 3" key="1">
    <citation type="submission" date="2023-07" db="EMBL/GenBank/DDBJ databases">
        <title>Comparative genomics of wheat-associated soil bacteria to identify genetic determinants of phenazine resistance.</title>
        <authorList>
            <person name="Mouncey N."/>
        </authorList>
    </citation>
    <scope>NUCLEOTIDE SEQUENCE [LARGE SCALE GENOMIC DNA]</scope>
    <source>
        <strain evidence="2 3">W2I16</strain>
    </source>
</reference>
<keyword evidence="3" id="KW-1185">Reference proteome</keyword>
<evidence type="ECO:0000313" key="3">
    <source>
        <dbReference type="Proteomes" id="UP001223072"/>
    </source>
</evidence>
<feature type="region of interest" description="Disordered" evidence="1">
    <location>
        <begin position="1"/>
        <end position="55"/>
    </location>
</feature>
<name>A0ABU0RVE8_9ACTN</name>